<dbReference type="InterPro" id="IPR003697">
    <property type="entry name" value="Maf-like"/>
</dbReference>
<keyword evidence="6" id="KW-1185">Reference proteome</keyword>
<reference evidence="5 6" key="1">
    <citation type="journal article" date="2018" name="Int. J. Syst. Evol. Microbiol.">
        <title>Parvibium lacunae gen. nov., sp. nov., a new member of the family Alcaligenaceae isolated from a freshwater pond.</title>
        <authorList>
            <person name="Chen W.M."/>
            <person name="Xie P.B."/>
            <person name="Hsu M.Y."/>
            <person name="Sheu S.Y."/>
        </authorList>
    </citation>
    <scope>NUCLEOTIDE SEQUENCE [LARGE SCALE GENOMIC DNA]</scope>
    <source>
        <strain evidence="5 6">KMB9</strain>
    </source>
</reference>
<comment type="subcellular location">
    <subcellularLocation>
        <location evidence="4">Cytoplasm</location>
    </subcellularLocation>
</comment>
<comment type="function">
    <text evidence="4">Nucleoside triphosphate pyrophosphatase that hydrolyzes 7-methyl-GTP (m(7)GTP). May have a dual role in cell division arrest and in preventing the incorporation of modified nucleotides into cellular nucleic acids.</text>
</comment>
<dbReference type="Gene3D" id="3.90.950.10">
    <property type="match status" value="1"/>
</dbReference>
<sequence>MPTGSRPPLILGSSSPYRQQQLRTLGLPFSVAKPGIDETPQPNEAPAETALRLARAKAESLATAHPNSLIIGCDQVLEFKQQPMGKPGNHAQAMLQLQTLRGQESCFHSALCLLDTRTQPAQARSVNSKTYVKFRCLDDASLAAYLHLDQPYDCAGSAKIECRGITLLEYCRADDPSALIGLPLISLCQLLIEAGYPLHPLALPQSHPA</sequence>
<name>A0A368L429_9BURK</name>
<feature type="site" description="Important for substrate specificity" evidence="4">
    <location>
        <position position="161"/>
    </location>
</feature>
<dbReference type="EMBL" id="QPGB01000002">
    <property type="protein sequence ID" value="RCS58243.1"/>
    <property type="molecule type" value="Genomic_DNA"/>
</dbReference>
<dbReference type="PIRSF" id="PIRSF006305">
    <property type="entry name" value="Maf"/>
    <property type="match status" value="1"/>
</dbReference>
<dbReference type="AlphaFoldDB" id="A0A368L429"/>
<evidence type="ECO:0000256" key="3">
    <source>
        <dbReference type="ARBA" id="ARBA00023080"/>
    </source>
</evidence>
<comment type="cofactor">
    <cofactor evidence="1 4">
        <name>a divalent metal cation</name>
        <dbReference type="ChEBI" id="CHEBI:60240"/>
    </cofactor>
</comment>
<dbReference type="SUPFAM" id="SSF52972">
    <property type="entry name" value="ITPase-like"/>
    <property type="match status" value="1"/>
</dbReference>
<dbReference type="HAMAP" id="MF_00528">
    <property type="entry name" value="Maf"/>
    <property type="match status" value="1"/>
</dbReference>
<evidence type="ECO:0000256" key="4">
    <source>
        <dbReference type="HAMAP-Rule" id="MF_00528"/>
    </source>
</evidence>
<comment type="caution">
    <text evidence="5">The sequence shown here is derived from an EMBL/GenBank/DDBJ whole genome shotgun (WGS) entry which is preliminary data.</text>
</comment>
<organism evidence="5 6">
    <name type="scientific">Parvibium lacunae</name>
    <dbReference type="NCBI Taxonomy" id="1888893"/>
    <lineage>
        <taxon>Bacteria</taxon>
        <taxon>Pseudomonadati</taxon>
        <taxon>Pseudomonadota</taxon>
        <taxon>Betaproteobacteria</taxon>
        <taxon>Burkholderiales</taxon>
        <taxon>Alcaligenaceae</taxon>
        <taxon>Parvibium</taxon>
    </lineage>
</organism>
<dbReference type="Proteomes" id="UP000252357">
    <property type="component" value="Unassembled WGS sequence"/>
</dbReference>
<dbReference type="OrthoDB" id="9813694at2"/>
<feature type="site" description="Important for substrate specificity" evidence="4">
    <location>
        <position position="75"/>
    </location>
</feature>
<keyword evidence="2 4" id="KW-0378">Hydrolase</keyword>
<dbReference type="GO" id="GO:0047429">
    <property type="term" value="F:nucleoside triphosphate diphosphatase activity"/>
    <property type="evidence" value="ECO:0007669"/>
    <property type="project" value="InterPro"/>
</dbReference>
<dbReference type="EC" id="3.6.1.-" evidence="4"/>
<gene>
    <name evidence="5" type="primary">maf</name>
    <name evidence="5" type="ORF">DU000_05295</name>
</gene>
<keyword evidence="4" id="KW-0963">Cytoplasm</keyword>
<dbReference type="CDD" id="cd00555">
    <property type="entry name" value="Maf"/>
    <property type="match status" value="1"/>
</dbReference>
<dbReference type="PANTHER" id="PTHR43213">
    <property type="entry name" value="BIFUNCTIONAL DTTP/UTP PYROPHOSPHATASE/METHYLTRANSFERASE PROTEIN-RELATED"/>
    <property type="match status" value="1"/>
</dbReference>
<dbReference type="GO" id="GO:0009117">
    <property type="term" value="P:nucleotide metabolic process"/>
    <property type="evidence" value="ECO:0007669"/>
    <property type="project" value="UniProtKB-KW"/>
</dbReference>
<proteinExistence type="inferred from homology"/>
<dbReference type="Pfam" id="PF02545">
    <property type="entry name" value="Maf"/>
    <property type="match status" value="1"/>
</dbReference>
<dbReference type="RefSeq" id="WP_114402773.1">
    <property type="nucleotide sequence ID" value="NZ_QPGB01000002.1"/>
</dbReference>
<comment type="similarity">
    <text evidence="4">Belongs to the Maf family. YceF subfamily.</text>
</comment>
<keyword evidence="3 4" id="KW-0546">Nucleotide metabolism</keyword>
<feature type="site" description="Important for substrate specificity" evidence="4">
    <location>
        <position position="17"/>
    </location>
</feature>
<dbReference type="GO" id="GO:0005737">
    <property type="term" value="C:cytoplasm"/>
    <property type="evidence" value="ECO:0007669"/>
    <property type="project" value="UniProtKB-SubCell"/>
</dbReference>
<accession>A0A368L429</accession>
<dbReference type="InterPro" id="IPR029001">
    <property type="entry name" value="ITPase-like_fam"/>
</dbReference>
<feature type="active site" description="Proton acceptor" evidence="4">
    <location>
        <position position="74"/>
    </location>
</feature>
<comment type="catalytic activity">
    <reaction evidence="4">
        <text>N(7)-methyl-GTP + H2O = N(7)-methyl-GMP + diphosphate + H(+)</text>
        <dbReference type="Rhea" id="RHEA:58744"/>
        <dbReference type="ChEBI" id="CHEBI:15377"/>
        <dbReference type="ChEBI" id="CHEBI:15378"/>
        <dbReference type="ChEBI" id="CHEBI:33019"/>
        <dbReference type="ChEBI" id="CHEBI:58285"/>
        <dbReference type="ChEBI" id="CHEBI:87133"/>
    </reaction>
</comment>
<dbReference type="PANTHER" id="PTHR43213:SF5">
    <property type="entry name" value="BIFUNCTIONAL DTTP_UTP PYROPHOSPHATASE_METHYLTRANSFERASE PROTEIN-RELATED"/>
    <property type="match status" value="1"/>
</dbReference>
<evidence type="ECO:0000313" key="5">
    <source>
        <dbReference type="EMBL" id="RCS58243.1"/>
    </source>
</evidence>
<dbReference type="NCBIfam" id="TIGR00172">
    <property type="entry name" value="maf"/>
    <property type="match status" value="1"/>
</dbReference>
<evidence type="ECO:0000256" key="1">
    <source>
        <dbReference type="ARBA" id="ARBA00001968"/>
    </source>
</evidence>
<evidence type="ECO:0000313" key="6">
    <source>
        <dbReference type="Proteomes" id="UP000252357"/>
    </source>
</evidence>
<protein>
    <recommendedName>
        <fullName evidence="4">7-methyl-GTP pyrophosphatase</fullName>
        <shortName evidence="4">m(7)GTP pyrophosphatase</shortName>
        <ecNumber evidence="4">3.6.1.-</ecNumber>
    </recommendedName>
</protein>
<evidence type="ECO:0000256" key="2">
    <source>
        <dbReference type="ARBA" id="ARBA00022801"/>
    </source>
</evidence>
<comment type="caution">
    <text evidence="4">Lacks conserved residue(s) required for the propagation of feature annotation.</text>
</comment>